<organism evidence="9 10">
    <name type="scientific">Mariniphaga anaerophila</name>
    <dbReference type="NCBI Taxonomy" id="1484053"/>
    <lineage>
        <taxon>Bacteria</taxon>
        <taxon>Pseudomonadati</taxon>
        <taxon>Bacteroidota</taxon>
        <taxon>Bacteroidia</taxon>
        <taxon>Marinilabiliales</taxon>
        <taxon>Prolixibacteraceae</taxon>
        <taxon>Mariniphaga</taxon>
    </lineage>
</organism>
<accession>A0A1M5CPC7</accession>
<dbReference type="EMBL" id="FQUM01000006">
    <property type="protein sequence ID" value="SHF56447.1"/>
    <property type="molecule type" value="Genomic_DNA"/>
</dbReference>
<evidence type="ECO:0000256" key="6">
    <source>
        <dbReference type="SAM" id="SignalP"/>
    </source>
</evidence>
<dbReference type="Pfam" id="PF14322">
    <property type="entry name" value="SusD-like_3"/>
    <property type="match status" value="1"/>
</dbReference>
<dbReference type="InterPro" id="IPR011990">
    <property type="entry name" value="TPR-like_helical_dom_sf"/>
</dbReference>
<keyword evidence="10" id="KW-1185">Reference proteome</keyword>
<dbReference type="GO" id="GO:0009279">
    <property type="term" value="C:cell outer membrane"/>
    <property type="evidence" value="ECO:0007669"/>
    <property type="project" value="UniProtKB-SubCell"/>
</dbReference>
<dbReference type="InterPro" id="IPR012944">
    <property type="entry name" value="SusD_RagB_dom"/>
</dbReference>
<dbReference type="SUPFAM" id="SSF48452">
    <property type="entry name" value="TPR-like"/>
    <property type="match status" value="1"/>
</dbReference>
<dbReference type="AlphaFoldDB" id="A0A1M5CPC7"/>
<name>A0A1M5CPC7_9BACT</name>
<dbReference type="RefSeq" id="WP_073002472.1">
    <property type="nucleotide sequence ID" value="NZ_FQUM01000006.1"/>
</dbReference>
<feature type="signal peptide" evidence="6">
    <location>
        <begin position="1"/>
        <end position="24"/>
    </location>
</feature>
<keyword evidence="5" id="KW-0998">Cell outer membrane</keyword>
<dbReference type="Gene3D" id="1.25.40.390">
    <property type="match status" value="1"/>
</dbReference>
<evidence type="ECO:0000256" key="4">
    <source>
        <dbReference type="ARBA" id="ARBA00023136"/>
    </source>
</evidence>
<proteinExistence type="inferred from homology"/>
<evidence type="ECO:0000256" key="3">
    <source>
        <dbReference type="ARBA" id="ARBA00022729"/>
    </source>
</evidence>
<evidence type="ECO:0000313" key="9">
    <source>
        <dbReference type="EMBL" id="SHF56447.1"/>
    </source>
</evidence>
<comment type="subcellular location">
    <subcellularLocation>
        <location evidence="1">Cell outer membrane</location>
    </subcellularLocation>
</comment>
<comment type="similarity">
    <text evidence="2">Belongs to the SusD family.</text>
</comment>
<dbReference type="Proteomes" id="UP000184164">
    <property type="component" value="Unassembled WGS sequence"/>
</dbReference>
<evidence type="ECO:0000259" key="7">
    <source>
        <dbReference type="Pfam" id="PF07980"/>
    </source>
</evidence>
<evidence type="ECO:0000256" key="1">
    <source>
        <dbReference type="ARBA" id="ARBA00004442"/>
    </source>
</evidence>
<dbReference type="InterPro" id="IPR033985">
    <property type="entry name" value="SusD-like_N"/>
</dbReference>
<dbReference type="Pfam" id="PF07980">
    <property type="entry name" value="SusD_RagB"/>
    <property type="match status" value="1"/>
</dbReference>
<reference evidence="9 10" key="1">
    <citation type="submission" date="2016-11" db="EMBL/GenBank/DDBJ databases">
        <authorList>
            <person name="Jaros S."/>
            <person name="Januszkiewicz K."/>
            <person name="Wedrychowicz H."/>
        </authorList>
    </citation>
    <scope>NUCLEOTIDE SEQUENCE [LARGE SCALE GENOMIC DNA]</scope>
    <source>
        <strain evidence="9 10">DSM 26910</strain>
    </source>
</reference>
<feature type="domain" description="SusD-like N-terminal" evidence="8">
    <location>
        <begin position="25"/>
        <end position="223"/>
    </location>
</feature>
<dbReference type="OrthoDB" id="618454at2"/>
<feature type="domain" description="RagB/SusD" evidence="7">
    <location>
        <begin position="343"/>
        <end position="574"/>
    </location>
</feature>
<evidence type="ECO:0000313" key="10">
    <source>
        <dbReference type="Proteomes" id="UP000184164"/>
    </source>
</evidence>
<feature type="chain" id="PRO_5012454560" evidence="6">
    <location>
        <begin position="25"/>
        <end position="574"/>
    </location>
</feature>
<evidence type="ECO:0000256" key="5">
    <source>
        <dbReference type="ARBA" id="ARBA00023237"/>
    </source>
</evidence>
<protein>
    <submittedName>
        <fullName evidence="9">Starch-binding associating with outer membrane</fullName>
    </submittedName>
</protein>
<evidence type="ECO:0000256" key="2">
    <source>
        <dbReference type="ARBA" id="ARBA00006275"/>
    </source>
</evidence>
<keyword evidence="4" id="KW-0472">Membrane</keyword>
<sequence>MKNNNIIIAAISLLLLITSNSCQEKFLDVKPSSNWKAEDFYANEAEAYMALSGIYGVLAHDDLYGWNFNVLMEGGTDESYTNDGNNTWGASKYEHTSSNDEIKNAWLKFYTCIQLVNLFEVNLEPSMFSTAEYNRLLAKARFYRGFCYFNLANWFGPVPLRLTPSYSQEDNNIAPSPVKKVYEQVETDLLFAAEHLYHSKDASYVPGEPNKMAAHGLLARLYLRMGGYQPYLEADDASCYFENNQQYFEQAKQQCNIVITDGWHDLTPASVDSDSYRNHFMSYLQDYYDLKESLFEISFGNLEDIGIHVSGRLGNINGVEFVGTLDIPRGFCKINAALPLYYKYSAEDKRREWNIAGYRNKYSTSAQGFIMGYIFDMPLHQEYAPGKFRRWEPVDMDALKAAGSIPGAEYVILNNTPGSATDANYTSINFPILRYSDILLMYAEASIGGRFGSQSAASDAVECLNKVRERAGLEPYLGSTAHDDFFNEIVDERLRELCFEGLRKQDLIRWDLLEDKLKETNNIIRTDPSYVSNNQYHQTFLTAGNSFNRSKHLLLPYPLQEVQINQQLDQRTGW</sequence>
<dbReference type="STRING" id="1484053.SAMN05444274_106204"/>
<keyword evidence="3 6" id="KW-0732">Signal</keyword>
<evidence type="ECO:0000259" key="8">
    <source>
        <dbReference type="Pfam" id="PF14322"/>
    </source>
</evidence>
<gene>
    <name evidence="9" type="ORF">SAMN05444274_106204</name>
</gene>